<evidence type="ECO:0000259" key="5">
    <source>
        <dbReference type="PROSITE" id="PS50977"/>
    </source>
</evidence>
<evidence type="ECO:0000313" key="6">
    <source>
        <dbReference type="EMBL" id="SFS80870.1"/>
    </source>
</evidence>
<name>A0A1I6SVE5_9PSEU</name>
<proteinExistence type="predicted"/>
<dbReference type="RefSeq" id="WP_093418968.1">
    <property type="nucleotide sequence ID" value="NZ_FOZX01000005.1"/>
</dbReference>
<evidence type="ECO:0000313" key="7">
    <source>
        <dbReference type="Proteomes" id="UP000198852"/>
    </source>
</evidence>
<dbReference type="AlphaFoldDB" id="A0A1I6SVE5"/>
<evidence type="ECO:0000256" key="2">
    <source>
        <dbReference type="ARBA" id="ARBA00023125"/>
    </source>
</evidence>
<evidence type="ECO:0000256" key="1">
    <source>
        <dbReference type="ARBA" id="ARBA00023015"/>
    </source>
</evidence>
<dbReference type="STRING" id="95161.SAMN05660874_03461"/>
<dbReference type="Proteomes" id="UP000198852">
    <property type="component" value="Unassembled WGS sequence"/>
</dbReference>
<dbReference type="PROSITE" id="PS01081">
    <property type="entry name" value="HTH_TETR_1"/>
    <property type="match status" value="1"/>
</dbReference>
<accession>A0A1I6SVE5</accession>
<feature type="DNA-binding region" description="H-T-H motif" evidence="4">
    <location>
        <begin position="35"/>
        <end position="54"/>
    </location>
</feature>
<dbReference type="InterPro" id="IPR050109">
    <property type="entry name" value="HTH-type_TetR-like_transc_reg"/>
</dbReference>
<organism evidence="6 7">
    <name type="scientific">Saccharopolyspora flava</name>
    <dbReference type="NCBI Taxonomy" id="95161"/>
    <lineage>
        <taxon>Bacteria</taxon>
        <taxon>Bacillati</taxon>
        <taxon>Actinomycetota</taxon>
        <taxon>Actinomycetes</taxon>
        <taxon>Pseudonocardiales</taxon>
        <taxon>Pseudonocardiaceae</taxon>
        <taxon>Saccharopolyspora</taxon>
    </lineage>
</organism>
<dbReference type="Pfam" id="PF00440">
    <property type="entry name" value="TetR_N"/>
    <property type="match status" value="1"/>
</dbReference>
<dbReference type="PRINTS" id="PR00455">
    <property type="entry name" value="HTHTETR"/>
</dbReference>
<protein>
    <submittedName>
        <fullName evidence="6">Transcriptional regulator, TetR family</fullName>
    </submittedName>
</protein>
<dbReference type="OrthoDB" id="3767959at2"/>
<dbReference type="InterPro" id="IPR009057">
    <property type="entry name" value="Homeodomain-like_sf"/>
</dbReference>
<dbReference type="GO" id="GO:0003700">
    <property type="term" value="F:DNA-binding transcription factor activity"/>
    <property type="evidence" value="ECO:0007669"/>
    <property type="project" value="TreeGrafter"/>
</dbReference>
<sequence length="208" mass="22764">MAKAGTKGVARAQRERQILDIAGRTFAEHGYAGTSLATIAADAGISKPLIYNYFGSKQGLFSACLTRAGETIAGVIENTAELGHVGPEQAILSLDRIFAALHGHTWMWRILRDPTMPPELTAQHAHYQNRMHTVGAQGVADMLRKADNHDPLDASALTAAWINVFDALVTWWTDHPTETPHAMTQRAARLFTTVFGPLDLDELPLNNR</sequence>
<dbReference type="InterPro" id="IPR023772">
    <property type="entry name" value="DNA-bd_HTH_TetR-type_CS"/>
</dbReference>
<dbReference type="PANTHER" id="PTHR30055:SF226">
    <property type="entry name" value="HTH-TYPE TRANSCRIPTIONAL REGULATOR PKSA"/>
    <property type="match status" value="1"/>
</dbReference>
<dbReference type="FunFam" id="1.10.10.60:FF:000141">
    <property type="entry name" value="TetR family transcriptional regulator"/>
    <property type="match status" value="1"/>
</dbReference>
<reference evidence="7" key="1">
    <citation type="submission" date="2016-10" db="EMBL/GenBank/DDBJ databases">
        <authorList>
            <person name="Varghese N."/>
            <person name="Submissions S."/>
        </authorList>
    </citation>
    <scope>NUCLEOTIDE SEQUENCE [LARGE SCALE GENOMIC DNA]</scope>
    <source>
        <strain evidence="7">DSM 44771</strain>
    </source>
</reference>
<dbReference type="EMBL" id="FOZX01000005">
    <property type="protein sequence ID" value="SFS80870.1"/>
    <property type="molecule type" value="Genomic_DNA"/>
</dbReference>
<keyword evidence="1" id="KW-0805">Transcription regulation</keyword>
<keyword evidence="3" id="KW-0804">Transcription</keyword>
<keyword evidence="2 4" id="KW-0238">DNA-binding</keyword>
<dbReference type="PROSITE" id="PS50977">
    <property type="entry name" value="HTH_TETR_2"/>
    <property type="match status" value="1"/>
</dbReference>
<dbReference type="InterPro" id="IPR001647">
    <property type="entry name" value="HTH_TetR"/>
</dbReference>
<dbReference type="GO" id="GO:0045892">
    <property type="term" value="P:negative regulation of DNA-templated transcription"/>
    <property type="evidence" value="ECO:0007669"/>
    <property type="project" value="UniProtKB-ARBA"/>
</dbReference>
<dbReference type="PANTHER" id="PTHR30055">
    <property type="entry name" value="HTH-TYPE TRANSCRIPTIONAL REGULATOR RUTR"/>
    <property type="match status" value="1"/>
</dbReference>
<evidence type="ECO:0000256" key="3">
    <source>
        <dbReference type="ARBA" id="ARBA00023163"/>
    </source>
</evidence>
<evidence type="ECO:0000256" key="4">
    <source>
        <dbReference type="PROSITE-ProRule" id="PRU00335"/>
    </source>
</evidence>
<feature type="domain" description="HTH tetR-type" evidence="5">
    <location>
        <begin position="12"/>
        <end position="72"/>
    </location>
</feature>
<dbReference type="Gene3D" id="1.10.357.10">
    <property type="entry name" value="Tetracycline Repressor, domain 2"/>
    <property type="match status" value="1"/>
</dbReference>
<keyword evidence="7" id="KW-1185">Reference proteome</keyword>
<gene>
    <name evidence="6" type="ORF">SAMN05660874_03461</name>
</gene>
<dbReference type="GO" id="GO:0000976">
    <property type="term" value="F:transcription cis-regulatory region binding"/>
    <property type="evidence" value="ECO:0007669"/>
    <property type="project" value="TreeGrafter"/>
</dbReference>
<dbReference type="SUPFAM" id="SSF46689">
    <property type="entry name" value="Homeodomain-like"/>
    <property type="match status" value="1"/>
</dbReference>